<accession>A0A084QVT0</accession>
<protein>
    <submittedName>
        <fullName evidence="2">Uncharacterized protein</fullName>
    </submittedName>
</protein>
<dbReference type="Proteomes" id="UP000028524">
    <property type="component" value="Unassembled WGS sequence"/>
</dbReference>
<dbReference type="HOGENOM" id="CLU_048145_0_0_1"/>
<gene>
    <name evidence="2" type="ORF">S40285_02569</name>
</gene>
<dbReference type="InParanoid" id="A0A084QVT0"/>
<proteinExistence type="predicted"/>
<evidence type="ECO:0000313" key="2">
    <source>
        <dbReference type="EMBL" id="KFA68065.1"/>
    </source>
</evidence>
<feature type="region of interest" description="Disordered" evidence="1">
    <location>
        <begin position="111"/>
        <end position="293"/>
    </location>
</feature>
<dbReference type="AlphaFoldDB" id="A0A084QVT0"/>
<feature type="compositionally biased region" description="Basic and acidic residues" evidence="1">
    <location>
        <begin position="184"/>
        <end position="207"/>
    </location>
</feature>
<dbReference type="OMA" id="AHWYEAQ"/>
<evidence type="ECO:0000256" key="1">
    <source>
        <dbReference type="SAM" id="MobiDB-lite"/>
    </source>
</evidence>
<evidence type="ECO:0000313" key="3">
    <source>
        <dbReference type="Proteomes" id="UP000028524"/>
    </source>
</evidence>
<feature type="compositionally biased region" description="Basic and acidic residues" evidence="1">
    <location>
        <begin position="314"/>
        <end position="328"/>
    </location>
</feature>
<organism evidence="2 3">
    <name type="scientific">Stachybotrys chlorohalonatus (strain IBT 40285)</name>
    <dbReference type="NCBI Taxonomy" id="1283841"/>
    <lineage>
        <taxon>Eukaryota</taxon>
        <taxon>Fungi</taxon>
        <taxon>Dikarya</taxon>
        <taxon>Ascomycota</taxon>
        <taxon>Pezizomycotina</taxon>
        <taxon>Sordariomycetes</taxon>
        <taxon>Hypocreomycetidae</taxon>
        <taxon>Hypocreales</taxon>
        <taxon>Stachybotryaceae</taxon>
        <taxon>Stachybotrys</taxon>
    </lineage>
</organism>
<reference evidence="2 3" key="1">
    <citation type="journal article" date="2014" name="BMC Genomics">
        <title>Comparative genome sequencing reveals chemotype-specific gene clusters in the toxigenic black mold Stachybotrys.</title>
        <authorList>
            <person name="Semeiks J."/>
            <person name="Borek D."/>
            <person name="Otwinowski Z."/>
            <person name="Grishin N.V."/>
        </authorList>
    </citation>
    <scope>NUCLEOTIDE SEQUENCE [LARGE SCALE GENOMIC DNA]</scope>
    <source>
        <strain evidence="2 3">IBT 40285</strain>
    </source>
</reference>
<feature type="compositionally biased region" description="Low complexity" evidence="1">
    <location>
        <begin position="271"/>
        <end position="289"/>
    </location>
</feature>
<dbReference type="STRING" id="1283841.A0A084QVT0"/>
<name>A0A084QVT0_STAC4</name>
<feature type="region of interest" description="Disordered" evidence="1">
    <location>
        <begin position="306"/>
        <end position="328"/>
    </location>
</feature>
<dbReference type="OrthoDB" id="4121058at2759"/>
<sequence>MPKPAALPVSGSTPAATRDGFSFINGELFAHASGSNQHRRATAVELQSHFSTGSDKDHPAHWFEAQLIHYGLRASKTKAVARMRLYDAVKGGNLSVPANITKLEGELKKEWTKKDRDAKKASKEAVAKNTTGVKRKADVTASSTKKLKTTSTPTTTTTVTTTTAASKGKNPASTASKNKAATTKPEKKASARPKDKKGAPKSAKTESVKNQTPKKSTEPARQDAALTATEAGPSRGIGKARRGGIAQGPSRASSTTVAAEFPRPRTKQTARRSGAWAARGRIASSSSSAPREKSIGSAIEADYMDYYDTDTDSDNVKDEDGYDDEKPRDLAPLGLLNGTYRIISDNILSQWPHVGNNFELTLTLEGNRLWAKFDLGIVEGVMLFDERPRQSSHEPVRCVWRGRQEDGLIMYGNDNSGSIRFLGNGYVQGKIDYMDLRFEGQRDSRQGTTSSVIAHEMRSEWDEYSEDRYEYARRARWR</sequence>
<keyword evidence="3" id="KW-1185">Reference proteome</keyword>
<feature type="compositionally biased region" description="Basic and acidic residues" evidence="1">
    <location>
        <begin position="111"/>
        <end position="126"/>
    </location>
</feature>
<feature type="compositionally biased region" description="Low complexity" evidence="1">
    <location>
        <begin position="140"/>
        <end position="183"/>
    </location>
</feature>
<dbReference type="EMBL" id="KL660000">
    <property type="protein sequence ID" value="KFA68065.1"/>
    <property type="molecule type" value="Genomic_DNA"/>
</dbReference>